<sequence length="477" mass="51506">MNAPARKSTLERRVQADVPLTDAVLDYTHKPLFLTEPPCIVPSQEQQEAAGINPPQDPFACQLSHWIYRGDYVAILEYSLACTGRKALNWKPKSHMVELGSHFEIPELNHLGRMKRIAVVSQRYIVELSNASLPYLPFCNYLDRLTTAPTTADAEALSATLIQTPVDAFPENVRRIICSKAVHSDTGKSYPEIDGLCVLEYELFTPPAVQSPIHSPSFPPNSASTSSSSSSSSSSFSSSSSSVRSQSPPPTRTSLTWKAKCSYTWDVSSTDQEYTPASATGDRSGTPHTLTLNFGTDNHFNSTQSFFALEQPTGCCRFQGHPVTRHNLLQRHKLIFKGVKYFRQAQKSARKPRVKAISPPGSSELRPILPAIALPNSIIPDIFVPVRNSNRSSSSSAGESSSTSSASGPSCSSGASWSPSSIIFDASASSSSASALSSASAIASASPPPPRSPTRRRRRRRGRSPSSCSSPGKSQTA</sequence>
<evidence type="ECO:0000256" key="1">
    <source>
        <dbReference type="SAM" id="MobiDB-lite"/>
    </source>
</evidence>
<name>A0A197JSM5_9FUNG</name>
<feature type="region of interest" description="Disordered" evidence="1">
    <location>
        <begin position="436"/>
        <end position="477"/>
    </location>
</feature>
<accession>A0A197JSM5</accession>
<proteinExistence type="predicted"/>
<dbReference type="Proteomes" id="UP000078512">
    <property type="component" value="Unassembled WGS sequence"/>
</dbReference>
<evidence type="ECO:0000313" key="2">
    <source>
        <dbReference type="EMBL" id="OAQ27451.1"/>
    </source>
</evidence>
<keyword evidence="3" id="KW-1185">Reference proteome</keyword>
<feature type="region of interest" description="Disordered" evidence="1">
    <location>
        <begin position="347"/>
        <end position="366"/>
    </location>
</feature>
<organism evidence="2 3">
    <name type="scientific">Linnemannia elongata AG-77</name>
    <dbReference type="NCBI Taxonomy" id="1314771"/>
    <lineage>
        <taxon>Eukaryota</taxon>
        <taxon>Fungi</taxon>
        <taxon>Fungi incertae sedis</taxon>
        <taxon>Mucoromycota</taxon>
        <taxon>Mortierellomycotina</taxon>
        <taxon>Mortierellomycetes</taxon>
        <taxon>Mortierellales</taxon>
        <taxon>Mortierellaceae</taxon>
        <taxon>Linnemannia</taxon>
    </lineage>
</organism>
<feature type="region of interest" description="Disordered" evidence="1">
    <location>
        <begin position="212"/>
        <end position="254"/>
    </location>
</feature>
<reference evidence="2 3" key="1">
    <citation type="submission" date="2016-05" db="EMBL/GenBank/DDBJ databases">
        <title>Genome sequencing reveals origins of a unique bacterial endosymbiosis in the earliest lineages of terrestrial Fungi.</title>
        <authorList>
            <consortium name="DOE Joint Genome Institute"/>
            <person name="Uehling J."/>
            <person name="Gryganskyi A."/>
            <person name="Hameed K."/>
            <person name="Tschaplinski T."/>
            <person name="Misztal P."/>
            <person name="Wu S."/>
            <person name="Desiro A."/>
            <person name="Vande Pol N."/>
            <person name="Du Z.-Y."/>
            <person name="Zienkiewicz A."/>
            <person name="Zienkiewicz K."/>
            <person name="Morin E."/>
            <person name="Tisserant E."/>
            <person name="Splivallo R."/>
            <person name="Hainaut M."/>
            <person name="Henrissat B."/>
            <person name="Ohm R."/>
            <person name="Kuo A."/>
            <person name="Yan J."/>
            <person name="Lipzen A."/>
            <person name="Nolan M."/>
            <person name="Labutti K."/>
            <person name="Barry K."/>
            <person name="Goldstein A."/>
            <person name="Labbe J."/>
            <person name="Schadt C."/>
            <person name="Tuskan G."/>
            <person name="Grigoriev I."/>
            <person name="Martin F."/>
            <person name="Vilgalys R."/>
            <person name="Bonito G."/>
        </authorList>
    </citation>
    <scope>NUCLEOTIDE SEQUENCE [LARGE SCALE GENOMIC DNA]</scope>
    <source>
        <strain evidence="2 3">AG-77</strain>
    </source>
</reference>
<feature type="compositionally biased region" description="Low complexity" evidence="1">
    <location>
        <begin position="436"/>
        <end position="445"/>
    </location>
</feature>
<dbReference type="EMBL" id="KV442057">
    <property type="protein sequence ID" value="OAQ27451.1"/>
    <property type="molecule type" value="Genomic_DNA"/>
</dbReference>
<dbReference type="AlphaFoldDB" id="A0A197JSM5"/>
<feature type="compositionally biased region" description="Basic residues" evidence="1">
    <location>
        <begin position="453"/>
        <end position="463"/>
    </location>
</feature>
<evidence type="ECO:0000313" key="3">
    <source>
        <dbReference type="Proteomes" id="UP000078512"/>
    </source>
</evidence>
<gene>
    <name evidence="2" type="ORF">K457DRAFT_21331</name>
</gene>
<feature type="compositionally biased region" description="Low complexity" evidence="1">
    <location>
        <begin position="220"/>
        <end position="246"/>
    </location>
</feature>
<dbReference type="OrthoDB" id="2437826at2759"/>
<feature type="region of interest" description="Disordered" evidence="1">
    <location>
        <begin position="389"/>
        <end position="417"/>
    </location>
</feature>
<protein>
    <submittedName>
        <fullName evidence="2">Uncharacterized protein</fullName>
    </submittedName>
</protein>